<evidence type="ECO:0000313" key="2">
    <source>
        <dbReference type="Proteomes" id="UP000250235"/>
    </source>
</evidence>
<keyword evidence="2" id="KW-1185">Reference proteome</keyword>
<reference evidence="1 2" key="1">
    <citation type="journal article" date="2015" name="Proc. Natl. Acad. Sci. U.S.A.">
        <title>The resurrection genome of Boea hygrometrica: A blueprint for survival of dehydration.</title>
        <authorList>
            <person name="Xiao L."/>
            <person name="Yang G."/>
            <person name="Zhang L."/>
            <person name="Yang X."/>
            <person name="Zhao S."/>
            <person name="Ji Z."/>
            <person name="Zhou Q."/>
            <person name="Hu M."/>
            <person name="Wang Y."/>
            <person name="Chen M."/>
            <person name="Xu Y."/>
            <person name="Jin H."/>
            <person name="Xiao X."/>
            <person name="Hu G."/>
            <person name="Bao F."/>
            <person name="Hu Y."/>
            <person name="Wan P."/>
            <person name="Li L."/>
            <person name="Deng X."/>
            <person name="Kuang T."/>
            <person name="Xiang C."/>
            <person name="Zhu J.K."/>
            <person name="Oliver M.J."/>
            <person name="He Y."/>
        </authorList>
    </citation>
    <scope>NUCLEOTIDE SEQUENCE [LARGE SCALE GENOMIC DNA]</scope>
    <source>
        <strain evidence="2">cv. XS01</strain>
    </source>
</reference>
<dbReference type="Proteomes" id="UP000250235">
    <property type="component" value="Unassembled WGS sequence"/>
</dbReference>
<evidence type="ECO:0000313" key="1">
    <source>
        <dbReference type="EMBL" id="KZV36288.1"/>
    </source>
</evidence>
<dbReference type="EMBL" id="KV003914">
    <property type="protein sequence ID" value="KZV36288.1"/>
    <property type="molecule type" value="Genomic_DNA"/>
</dbReference>
<accession>A0A2Z7BRN3</accession>
<proteinExistence type="predicted"/>
<protein>
    <submittedName>
        <fullName evidence="1">Uncharacterized protein</fullName>
    </submittedName>
</protein>
<gene>
    <name evidence="1" type="ORF">F511_14306</name>
</gene>
<sequence length="145" mass="15395">MIDERELCDPWLPSTDLGPILGPKNPRIEKPPLHLRPGTTARAVPRRRHACSIGVARRARPGAHGGRPPARPARAGGAAVWARPCATCAHCYLQAGATPAGLCVQRVRDRRATTAAPCARDARTYPAIAAAICARRERTPCATGA</sequence>
<organism evidence="1 2">
    <name type="scientific">Dorcoceras hygrometricum</name>
    <dbReference type="NCBI Taxonomy" id="472368"/>
    <lineage>
        <taxon>Eukaryota</taxon>
        <taxon>Viridiplantae</taxon>
        <taxon>Streptophyta</taxon>
        <taxon>Embryophyta</taxon>
        <taxon>Tracheophyta</taxon>
        <taxon>Spermatophyta</taxon>
        <taxon>Magnoliopsida</taxon>
        <taxon>eudicotyledons</taxon>
        <taxon>Gunneridae</taxon>
        <taxon>Pentapetalae</taxon>
        <taxon>asterids</taxon>
        <taxon>lamiids</taxon>
        <taxon>Lamiales</taxon>
        <taxon>Gesneriaceae</taxon>
        <taxon>Didymocarpoideae</taxon>
        <taxon>Trichosporeae</taxon>
        <taxon>Loxocarpinae</taxon>
        <taxon>Dorcoceras</taxon>
    </lineage>
</organism>
<dbReference type="AlphaFoldDB" id="A0A2Z7BRN3"/>
<name>A0A2Z7BRN3_9LAMI</name>